<evidence type="ECO:0000313" key="3">
    <source>
        <dbReference type="EMBL" id="BCE48347.1"/>
    </source>
</evidence>
<evidence type="ECO:0000256" key="1">
    <source>
        <dbReference type="SAM" id="MobiDB-lite"/>
    </source>
</evidence>
<accession>A0A809X2T2</accession>
<evidence type="ECO:0000313" key="2">
    <source>
        <dbReference type="EMBL" id="BCE22082.1"/>
    </source>
</evidence>
<sequence length="130" mass="14075">MRDPFFTTVLPFLADELAARGGIQIADCNCPAGGPCLGLEDEPDAIVIIQAMNDDDFDDGSGAAEPPYNPFDDNFDDDDDFDDDVISEDELAAIEREENRQAVDHLGGVIDNMVYIVGMYTALVQNKVGA</sequence>
<feature type="region of interest" description="Disordered" evidence="1">
    <location>
        <begin position="56"/>
        <end position="82"/>
    </location>
</feature>
<dbReference type="AlphaFoldDB" id="A0A809X2T2"/>
<proteinExistence type="predicted"/>
<feature type="compositionally biased region" description="Acidic residues" evidence="1">
    <location>
        <begin position="73"/>
        <end position="82"/>
    </location>
</feature>
<gene>
    <name evidence="4" type="ORF">XF10B_46610</name>
    <name evidence="2" type="ORF">XF1B_47630</name>
    <name evidence="3" type="ORF">XF4B_46960</name>
</gene>
<reference evidence="3" key="3">
    <citation type="submission" date="2020-05" db="EMBL/GenBank/DDBJ databases">
        <title>Complete genome sequence of Bradyrhizobium diazoefficiens XF4 isolated from soybean nodule.</title>
        <authorList>
            <person name="Noda R."/>
            <person name="Kakizaki K."/>
            <person name="Minamisawa K."/>
        </authorList>
    </citation>
    <scope>NUCLEOTIDE SEQUENCE</scope>
    <source>
        <strain evidence="3">XF4</strain>
    </source>
</reference>
<name>A0A809X2T2_9BRAD</name>
<organism evidence="2">
    <name type="scientific">Bradyrhizobium diazoefficiens</name>
    <dbReference type="NCBI Taxonomy" id="1355477"/>
    <lineage>
        <taxon>Bacteria</taxon>
        <taxon>Pseudomonadati</taxon>
        <taxon>Pseudomonadota</taxon>
        <taxon>Alphaproteobacteria</taxon>
        <taxon>Hyphomicrobiales</taxon>
        <taxon>Nitrobacteraceae</taxon>
        <taxon>Bradyrhizobium</taxon>
    </lineage>
</organism>
<protein>
    <submittedName>
        <fullName evidence="2">Uncharacterized protein</fullName>
    </submittedName>
</protein>
<dbReference type="EMBL" id="AP023091">
    <property type="protein sequence ID" value="BCE22082.1"/>
    <property type="molecule type" value="Genomic_DNA"/>
</dbReference>
<evidence type="ECO:0000313" key="4">
    <source>
        <dbReference type="EMBL" id="BCE91863.1"/>
    </source>
</evidence>
<reference evidence="4" key="2">
    <citation type="submission" date="2020-05" db="EMBL/GenBank/DDBJ databases">
        <title>Complete genome sequence of Bradyrhizobium diazoefficiens XF10 isolated from soybean nodule.</title>
        <authorList>
            <person name="Noda R."/>
            <person name="Kakizaki K."/>
            <person name="Minamisawa K."/>
        </authorList>
    </citation>
    <scope>NUCLEOTIDE SEQUENCE</scope>
    <source>
        <strain evidence="4">XF10</strain>
    </source>
</reference>
<dbReference type="EMBL" id="AP023099">
    <property type="protein sequence ID" value="BCE91863.1"/>
    <property type="molecule type" value="Genomic_DNA"/>
</dbReference>
<dbReference type="EMBL" id="AP023094">
    <property type="protein sequence ID" value="BCE48347.1"/>
    <property type="molecule type" value="Genomic_DNA"/>
</dbReference>
<reference evidence="2" key="1">
    <citation type="submission" date="2020-05" db="EMBL/GenBank/DDBJ databases">
        <title>Complete genome sequence of Bradyrhizobium diazoefficiens XF1 isolated from soybean nodule.</title>
        <authorList>
            <person name="Noda R."/>
            <person name="Kakizaki K."/>
            <person name="Minamisawa K."/>
        </authorList>
    </citation>
    <scope>NUCLEOTIDE SEQUENCE</scope>
    <source>
        <strain evidence="2">XF1</strain>
    </source>
</reference>